<evidence type="ECO:0000313" key="2">
    <source>
        <dbReference type="Proteomes" id="UP000267159"/>
    </source>
</evidence>
<dbReference type="Proteomes" id="UP000267159">
    <property type="component" value="Unassembled WGS sequence"/>
</dbReference>
<proteinExistence type="predicted"/>
<reference evidence="1 2" key="1">
    <citation type="submission" date="2018-09" db="EMBL/GenBank/DDBJ databases">
        <title>Murine metabolic-syndrome-specific gut microbial biobank.</title>
        <authorList>
            <person name="Liu C."/>
        </authorList>
    </citation>
    <scope>NUCLEOTIDE SEQUENCE [LARGE SCALE GENOMIC DNA]</scope>
    <source>
        <strain evidence="1 2">0.1X-D8-26</strain>
    </source>
</reference>
<evidence type="ECO:0000313" key="1">
    <source>
        <dbReference type="EMBL" id="RLT81915.1"/>
    </source>
</evidence>
<sequence>MNVLEHYVTEIIGEPYYDDYGSGNYYWWLKVKALCYGSECETTLMFDSKEEALAIKKGYMFLS</sequence>
<dbReference type="AlphaFoldDB" id="A0A3L8ACL4"/>
<accession>A0A3L8ACL4</accession>
<protein>
    <submittedName>
        <fullName evidence="1">Uncharacterized protein</fullName>
    </submittedName>
</protein>
<name>A0A3L8ACL4_9BACE</name>
<dbReference type="RefSeq" id="WP_121765077.1">
    <property type="nucleotide sequence ID" value="NZ_RAZM01000001.1"/>
</dbReference>
<organism evidence="1 2">
    <name type="scientific">Bacteroides acidifaciens</name>
    <dbReference type="NCBI Taxonomy" id="85831"/>
    <lineage>
        <taxon>Bacteria</taxon>
        <taxon>Pseudomonadati</taxon>
        <taxon>Bacteroidota</taxon>
        <taxon>Bacteroidia</taxon>
        <taxon>Bacteroidales</taxon>
        <taxon>Bacteroidaceae</taxon>
        <taxon>Bacteroides</taxon>
    </lineage>
</organism>
<gene>
    <name evidence="1" type="ORF">D7Y07_00680</name>
</gene>
<comment type="caution">
    <text evidence="1">The sequence shown here is derived from an EMBL/GenBank/DDBJ whole genome shotgun (WGS) entry which is preliminary data.</text>
</comment>
<dbReference type="EMBL" id="RAZM01000001">
    <property type="protein sequence ID" value="RLT81915.1"/>
    <property type="molecule type" value="Genomic_DNA"/>
</dbReference>